<comment type="caution">
    <text evidence="2">The sequence shown here is derived from an EMBL/GenBank/DDBJ whole genome shotgun (WGS) entry which is preliminary data.</text>
</comment>
<evidence type="ECO:0000259" key="1">
    <source>
        <dbReference type="Pfam" id="PF13229"/>
    </source>
</evidence>
<dbReference type="InterPro" id="IPR012334">
    <property type="entry name" value="Pectin_lyas_fold"/>
</dbReference>
<evidence type="ECO:0000313" key="3">
    <source>
        <dbReference type="Proteomes" id="UP000054937"/>
    </source>
</evidence>
<reference evidence="2 3" key="1">
    <citation type="journal article" date="2015" name="Sci. Rep.">
        <title>Genome of the facultative scuticociliatosis pathogen Pseudocohnilembus persalinus provides insight into its virulence through horizontal gene transfer.</title>
        <authorList>
            <person name="Xiong J."/>
            <person name="Wang G."/>
            <person name="Cheng J."/>
            <person name="Tian M."/>
            <person name="Pan X."/>
            <person name="Warren A."/>
            <person name="Jiang C."/>
            <person name="Yuan D."/>
            <person name="Miao W."/>
        </authorList>
    </citation>
    <scope>NUCLEOTIDE SEQUENCE [LARGE SCALE GENOMIC DNA]</scope>
    <source>
        <strain evidence="2">36N120E</strain>
    </source>
</reference>
<dbReference type="PANTHER" id="PTHR11319">
    <property type="entry name" value="G PROTEIN-COUPLED RECEPTOR-RELATED"/>
    <property type="match status" value="1"/>
</dbReference>
<evidence type="ECO:0000313" key="2">
    <source>
        <dbReference type="EMBL" id="KRX07137.1"/>
    </source>
</evidence>
<dbReference type="SMART" id="SM00710">
    <property type="entry name" value="PbH1"/>
    <property type="match status" value="7"/>
</dbReference>
<dbReference type="GO" id="GO:0016829">
    <property type="term" value="F:lyase activity"/>
    <property type="evidence" value="ECO:0007669"/>
    <property type="project" value="UniProtKB-KW"/>
</dbReference>
<keyword evidence="2" id="KW-0456">Lyase</keyword>
<dbReference type="Pfam" id="PF13229">
    <property type="entry name" value="Beta_helix"/>
    <property type="match status" value="1"/>
</dbReference>
<dbReference type="InterPro" id="IPR006626">
    <property type="entry name" value="PbH1"/>
</dbReference>
<dbReference type="Proteomes" id="UP000054937">
    <property type="component" value="Unassembled WGS sequence"/>
</dbReference>
<proteinExistence type="predicted"/>
<dbReference type="OrthoDB" id="19138at2759"/>
<dbReference type="OMA" id="GNDECKE"/>
<name>A0A0V0QYA2_PSEPJ</name>
<keyword evidence="3" id="KW-1185">Reference proteome</keyword>
<dbReference type="AlphaFoldDB" id="A0A0V0QYA2"/>
<sequence length="760" mass="85767">MVLLEGSIAQFLNCENLNFSNINVYQNTINQQSKGTFYLLTINKMTLNDSNFYNNSLIENGYGGGLYIEKSYDITIQNTSFYNCYSQIGAGVFALTIQQFNIINCQFFQNHAYDQAAGLSLESITQFKLENTIIKDNIANFQAGGLKQVNLIGVIYKNVTISHNQAYQIGGLMIMASINGYLENISINNNQAVSTIEGGLYMDQTQNFTIINSEAKNNLAILNGGFCWINGCYDIFFINVNFYNNTALHNIGGVGLIMQTFNILFENCTFEKGSGFRSGGLSFKSCSNSIISNSTFIYNFSTNMGAAVDMEGGGVFSTSCYSLTSQSSSYMNNMAQVYGGAYFILKTDLIQIIDQNTLQGNIVLENFLSEGGAIYGDSIKTFYLQQNKIKFNQSYSKGGAILLKSSFNIFLEKNIFESNNVFYIREHSRNKKDSNTYISQGGSIFILVDQYDLNRNEVETKLYINENQFFNNSACAGSSLFIEQQDDSILEIKIFYNNEIEKDQVDVGLIRYIGPFKDKIGKQLQNQVITKNINYIVQEQVVVYEYITNERRISQTSYQYGLCLSGTVLREGGEFQCLKCEDHGICEGGYGFNYPKKHYWRSSKDSHEYIYCEDEPELCLGNDECKEGYKGPLCQQCDFKNGYNQSQISTCQKCPASSSSITKIIIMHLQISYLVKPDDLSIPDIIQGFSTGLANPGKAVSLPLICFQAQDATKKTHTQYVNQLSFGYLYIEFKPQSYYWEIITMAMKGLEKLEYFKIID</sequence>
<dbReference type="SUPFAM" id="SSF51126">
    <property type="entry name" value="Pectin lyase-like"/>
    <property type="match status" value="2"/>
</dbReference>
<dbReference type="InterPro" id="IPR039448">
    <property type="entry name" value="Beta_helix"/>
</dbReference>
<dbReference type="EMBL" id="LDAU01000087">
    <property type="protein sequence ID" value="KRX07137.1"/>
    <property type="molecule type" value="Genomic_DNA"/>
</dbReference>
<dbReference type="InterPro" id="IPR011050">
    <property type="entry name" value="Pectin_lyase_fold/virulence"/>
</dbReference>
<protein>
    <submittedName>
        <fullName evidence="2">Pectin lyase fold/virulence factor</fullName>
    </submittedName>
</protein>
<dbReference type="InParanoid" id="A0A0V0QYA2"/>
<dbReference type="Gene3D" id="2.160.20.10">
    <property type="entry name" value="Single-stranded right-handed beta-helix, Pectin lyase-like"/>
    <property type="match status" value="1"/>
</dbReference>
<dbReference type="PANTHER" id="PTHR11319:SF35">
    <property type="entry name" value="OUTER MEMBRANE PROTEIN PMPC-RELATED"/>
    <property type="match status" value="1"/>
</dbReference>
<gene>
    <name evidence="2" type="ORF">PPERSA_09351</name>
</gene>
<organism evidence="2 3">
    <name type="scientific">Pseudocohnilembus persalinus</name>
    <name type="common">Ciliate</name>
    <dbReference type="NCBI Taxonomy" id="266149"/>
    <lineage>
        <taxon>Eukaryota</taxon>
        <taxon>Sar</taxon>
        <taxon>Alveolata</taxon>
        <taxon>Ciliophora</taxon>
        <taxon>Intramacronucleata</taxon>
        <taxon>Oligohymenophorea</taxon>
        <taxon>Scuticociliatia</taxon>
        <taxon>Philasterida</taxon>
        <taxon>Pseudocohnilembidae</taxon>
        <taxon>Pseudocohnilembus</taxon>
    </lineage>
</organism>
<feature type="domain" description="Right handed beta helix" evidence="1">
    <location>
        <begin position="91"/>
        <end position="270"/>
    </location>
</feature>
<accession>A0A0V0QYA2</accession>